<dbReference type="PROSITE" id="PS51186">
    <property type="entry name" value="GNAT"/>
    <property type="match status" value="1"/>
</dbReference>
<dbReference type="PANTHER" id="PTHR43617">
    <property type="entry name" value="L-AMINO ACID N-ACETYLTRANSFERASE"/>
    <property type="match status" value="1"/>
</dbReference>
<dbReference type="Proteomes" id="UP000574390">
    <property type="component" value="Unassembled WGS sequence"/>
</dbReference>
<dbReference type="EMBL" id="JABANM010018405">
    <property type="protein sequence ID" value="KAF4726160.1"/>
    <property type="molecule type" value="Genomic_DNA"/>
</dbReference>
<dbReference type="InterPro" id="IPR000182">
    <property type="entry name" value="GNAT_dom"/>
</dbReference>
<dbReference type="AlphaFoldDB" id="A0A7J6S2B0"/>
<dbReference type="Pfam" id="PF00583">
    <property type="entry name" value="Acetyltransf_1"/>
    <property type="match status" value="1"/>
</dbReference>
<dbReference type="Gene3D" id="3.40.630.30">
    <property type="match status" value="2"/>
</dbReference>
<proteinExistence type="predicted"/>
<name>A0A7J6S2B0_PEROL</name>
<dbReference type="GO" id="GO:0016747">
    <property type="term" value="F:acyltransferase activity, transferring groups other than amino-acyl groups"/>
    <property type="evidence" value="ECO:0007669"/>
    <property type="project" value="InterPro"/>
</dbReference>
<feature type="region of interest" description="Disordered" evidence="1">
    <location>
        <begin position="35"/>
        <end position="59"/>
    </location>
</feature>
<feature type="domain" description="N-acetyltransferase" evidence="3">
    <location>
        <begin position="229"/>
        <end position="385"/>
    </location>
</feature>
<dbReference type="InterPro" id="IPR016181">
    <property type="entry name" value="Acyl_CoA_acyltransferase"/>
</dbReference>
<dbReference type="PANTHER" id="PTHR43617:SF34">
    <property type="entry name" value="PUTATIVE-RELATED"/>
    <property type="match status" value="1"/>
</dbReference>
<keyword evidence="2" id="KW-0732">Signal</keyword>
<evidence type="ECO:0000313" key="4">
    <source>
        <dbReference type="EMBL" id="KAF4726160.1"/>
    </source>
</evidence>
<sequence length="385" mass="42784">MCTTILVIASLVNVAEASSKRSLPSLSLSSISDDAFESDREGSSSSASHTFDKAQPGRLYGRLNPPIVYEPARPGDEECGVPYKLATIGRERRFVAAIEPSLPFLPREVIGLVEMRVPYEEPRHQEVISLIKSGMSDTRPNTTQVCHIAQFSVDESWKDDGVREKLLEEALADLRRECPEVAAAFTVEDSDDVDARMLYVGADFARLEAARGKVDLIPRSLKLIVGASLDFIGFIVACTRHRTWQWVEIVFGGKGATVRHSEKANDRMFSSQRIAGGVEFFIPYPVGSEEAKLVIADIPNPKRSDPLLCYISWVFVEGNWRGIGVGTELLEKALADVKTKWPDTAAAFLSVDVRDTAAEALYRKLNFKELDYQADPHSKLFAYYF</sequence>
<reference evidence="4 5" key="1">
    <citation type="submission" date="2020-04" db="EMBL/GenBank/DDBJ databases">
        <title>Perkinsus olseni comparative genomics.</title>
        <authorList>
            <person name="Bogema D.R."/>
        </authorList>
    </citation>
    <scope>NUCLEOTIDE SEQUENCE [LARGE SCALE GENOMIC DNA]</scope>
    <source>
        <strain evidence="4">ATCC PRA-205</strain>
    </source>
</reference>
<dbReference type="SUPFAM" id="SSF55729">
    <property type="entry name" value="Acyl-CoA N-acyltransferases (Nat)"/>
    <property type="match status" value="1"/>
</dbReference>
<comment type="caution">
    <text evidence="4">The sequence shown here is derived from an EMBL/GenBank/DDBJ whole genome shotgun (WGS) entry which is preliminary data.</text>
</comment>
<accession>A0A7J6S2B0</accession>
<gene>
    <name evidence="4" type="ORF">FOZ62_001639</name>
</gene>
<dbReference type="CDD" id="cd04301">
    <property type="entry name" value="NAT_SF"/>
    <property type="match status" value="1"/>
</dbReference>
<protein>
    <recommendedName>
        <fullName evidence="3">N-acetyltransferase domain-containing protein</fullName>
    </recommendedName>
</protein>
<evidence type="ECO:0000256" key="2">
    <source>
        <dbReference type="SAM" id="SignalP"/>
    </source>
</evidence>
<organism evidence="4 5">
    <name type="scientific">Perkinsus olseni</name>
    <name type="common">Perkinsus atlanticus</name>
    <dbReference type="NCBI Taxonomy" id="32597"/>
    <lineage>
        <taxon>Eukaryota</taxon>
        <taxon>Sar</taxon>
        <taxon>Alveolata</taxon>
        <taxon>Perkinsozoa</taxon>
        <taxon>Perkinsea</taxon>
        <taxon>Perkinsida</taxon>
        <taxon>Perkinsidae</taxon>
        <taxon>Perkinsus</taxon>
    </lineage>
</organism>
<feature type="signal peptide" evidence="2">
    <location>
        <begin position="1"/>
        <end position="17"/>
    </location>
</feature>
<dbReference type="InterPro" id="IPR050276">
    <property type="entry name" value="MshD_Acetyltransferase"/>
</dbReference>
<evidence type="ECO:0000259" key="3">
    <source>
        <dbReference type="PROSITE" id="PS51186"/>
    </source>
</evidence>
<evidence type="ECO:0000256" key="1">
    <source>
        <dbReference type="SAM" id="MobiDB-lite"/>
    </source>
</evidence>
<feature type="chain" id="PRO_5029875659" description="N-acetyltransferase domain-containing protein" evidence="2">
    <location>
        <begin position="18"/>
        <end position="385"/>
    </location>
</feature>
<evidence type="ECO:0000313" key="5">
    <source>
        <dbReference type="Proteomes" id="UP000574390"/>
    </source>
</evidence>